<reference evidence="3" key="1">
    <citation type="submission" date="2016-11" db="UniProtKB">
        <authorList>
            <consortium name="WormBaseParasite"/>
        </authorList>
    </citation>
    <scope>IDENTIFICATION</scope>
</reference>
<feature type="compositionally biased region" description="Low complexity" evidence="1">
    <location>
        <begin position="108"/>
        <end position="125"/>
    </location>
</feature>
<feature type="compositionally biased region" description="Polar residues" evidence="1">
    <location>
        <begin position="9"/>
        <end position="22"/>
    </location>
</feature>
<feature type="region of interest" description="Disordered" evidence="1">
    <location>
        <begin position="1"/>
        <end position="52"/>
    </location>
</feature>
<evidence type="ECO:0000256" key="1">
    <source>
        <dbReference type="SAM" id="MobiDB-lite"/>
    </source>
</evidence>
<sequence>PTRLKPDSSGPNQYNAGAQSGARTKRSSEFERLNQRLRSWKQQPAMQLQQSPPARNCRLFGSQTFTALCLLTQLLLSNLTASREQRRQTLSRNTEQSSLEPPRRGASDDATAAATAKPTGSAGRPPTNPKPPTPTRLPPATSRRGATRTANNSGHGLRQADRLRADPAGEAGLAGPRRLLERPHRNRFLSKEKSDAGPPGVCPSQSDCFGQAGLDSIRPTGSPGAAGPKGDAVAPGAKASPERPPTIGQPAQFGEQARLRQANGQLAPGQRGEKGEPGGSTATAAAAAQTMDRWPAEILQGLDAPRPQLLRRQSGMDRQPGTDMLMKLRLCGELRASWTRHTNIVSRDVSYAPTGAEPYTPLVHG</sequence>
<feature type="compositionally biased region" description="Basic and acidic residues" evidence="1">
    <location>
        <begin position="178"/>
        <end position="195"/>
    </location>
</feature>
<dbReference type="Proteomes" id="UP000095280">
    <property type="component" value="Unplaced"/>
</dbReference>
<feature type="compositionally biased region" description="Basic and acidic residues" evidence="1">
    <location>
        <begin position="158"/>
        <end position="167"/>
    </location>
</feature>
<feature type="compositionally biased region" description="Polar residues" evidence="1">
    <location>
        <begin position="88"/>
        <end position="99"/>
    </location>
</feature>
<dbReference type="WBParaSite" id="maker-unitig_26935-snap-gene-0.1-mRNA-1">
    <property type="protein sequence ID" value="maker-unitig_26935-snap-gene-0.1-mRNA-1"/>
    <property type="gene ID" value="maker-unitig_26935-snap-gene-0.1"/>
</dbReference>
<accession>A0A1I8FAE8</accession>
<proteinExistence type="predicted"/>
<protein>
    <submittedName>
        <fullName evidence="3">Collagen alpha-1(I) chain-like</fullName>
    </submittedName>
</protein>
<organism evidence="2 3">
    <name type="scientific">Macrostomum lignano</name>
    <dbReference type="NCBI Taxonomy" id="282301"/>
    <lineage>
        <taxon>Eukaryota</taxon>
        <taxon>Metazoa</taxon>
        <taxon>Spiralia</taxon>
        <taxon>Lophotrochozoa</taxon>
        <taxon>Platyhelminthes</taxon>
        <taxon>Rhabditophora</taxon>
        <taxon>Macrostomorpha</taxon>
        <taxon>Macrostomida</taxon>
        <taxon>Macrostomidae</taxon>
        <taxon>Macrostomum</taxon>
    </lineage>
</organism>
<evidence type="ECO:0000313" key="2">
    <source>
        <dbReference type="Proteomes" id="UP000095280"/>
    </source>
</evidence>
<dbReference type="AlphaFoldDB" id="A0A1I8FAE8"/>
<feature type="compositionally biased region" description="Pro residues" evidence="1">
    <location>
        <begin position="126"/>
        <end position="137"/>
    </location>
</feature>
<feature type="compositionally biased region" description="Polar residues" evidence="1">
    <location>
        <begin position="36"/>
        <end position="52"/>
    </location>
</feature>
<keyword evidence="2" id="KW-1185">Reference proteome</keyword>
<evidence type="ECO:0000313" key="3">
    <source>
        <dbReference type="WBParaSite" id="maker-unitig_26935-snap-gene-0.1-mRNA-1"/>
    </source>
</evidence>
<feature type="region of interest" description="Disordered" evidence="1">
    <location>
        <begin position="265"/>
        <end position="286"/>
    </location>
</feature>
<feature type="region of interest" description="Disordered" evidence="1">
    <location>
        <begin position="83"/>
        <end position="250"/>
    </location>
</feature>
<name>A0A1I8FAE8_9PLAT</name>